<sequence>KFISNWNLRIGSRQWPGPLGDQPFPELLPKNLSREELVDAMRAAVVDQKGPLVTLNKPQGLPVTGKPGELTLLSVLPELSQSLGLGERELQVVQASGKETSGLVLLSSCPQTTSRLQKFFIHARRAQRPTAIYCAVTNGIPATSEGKIQTALKLEHIDGVNLSVPVKAPSRKDILEGVKKTLSHFRVLATGSGCTLVQLQPLTVFSSPGRTRSVFNVHSGLILGSAVRQTQDHILDRPLACCVAFGQVT</sequence>
<reference evidence="2" key="1">
    <citation type="submission" date="2025-08" db="UniProtKB">
        <authorList>
            <consortium name="Ensembl"/>
        </authorList>
    </citation>
    <scope>IDENTIFICATION</scope>
</reference>
<dbReference type="GeneTree" id="ENSGT00940000161059"/>
<dbReference type="PANTHER" id="PTHR21600:SF49">
    <property type="entry name" value="MITOCHONDRIAL MRNA PSEUDOURIDINE SYNTHASE RPUSD3"/>
    <property type="match status" value="1"/>
</dbReference>
<dbReference type="GO" id="GO:0003723">
    <property type="term" value="F:RNA binding"/>
    <property type="evidence" value="ECO:0007669"/>
    <property type="project" value="InterPro"/>
</dbReference>
<accession>A0A2K5C564</accession>
<dbReference type="GO" id="GO:0001522">
    <property type="term" value="P:pseudouridine synthesis"/>
    <property type="evidence" value="ECO:0007669"/>
    <property type="project" value="InterPro"/>
</dbReference>
<dbReference type="SMR" id="A0A2K5C564"/>
<name>A0A2K5C564_AOTNA</name>
<organism evidence="2 3">
    <name type="scientific">Aotus nancymaae</name>
    <name type="common">Ma's night monkey</name>
    <dbReference type="NCBI Taxonomy" id="37293"/>
    <lineage>
        <taxon>Eukaryota</taxon>
        <taxon>Metazoa</taxon>
        <taxon>Chordata</taxon>
        <taxon>Craniata</taxon>
        <taxon>Vertebrata</taxon>
        <taxon>Euteleostomi</taxon>
        <taxon>Mammalia</taxon>
        <taxon>Eutheria</taxon>
        <taxon>Euarchontoglires</taxon>
        <taxon>Primates</taxon>
        <taxon>Haplorrhini</taxon>
        <taxon>Platyrrhini</taxon>
        <taxon>Aotidae</taxon>
        <taxon>Aotus</taxon>
    </lineage>
</organism>
<dbReference type="PANTHER" id="PTHR21600">
    <property type="entry name" value="MITOCHONDRIAL RNA PSEUDOURIDINE SYNTHASE"/>
    <property type="match status" value="1"/>
</dbReference>
<dbReference type="InterPro" id="IPR020103">
    <property type="entry name" value="PsdUridine_synth_cat_dom_sf"/>
</dbReference>
<dbReference type="AlphaFoldDB" id="A0A2K5C564"/>
<dbReference type="Gene3D" id="3.30.2350.10">
    <property type="entry name" value="Pseudouridine synthase"/>
    <property type="match status" value="1"/>
</dbReference>
<dbReference type="InterPro" id="IPR050188">
    <property type="entry name" value="RluA_PseudoU_synthase"/>
</dbReference>
<dbReference type="Pfam" id="PF00849">
    <property type="entry name" value="PseudoU_synth_2"/>
    <property type="match status" value="1"/>
</dbReference>
<feature type="domain" description="Pseudouridine synthase RsuA/RluA-like" evidence="1">
    <location>
        <begin position="52"/>
        <end position="204"/>
    </location>
</feature>
<evidence type="ECO:0000313" key="3">
    <source>
        <dbReference type="Proteomes" id="UP000233020"/>
    </source>
</evidence>
<dbReference type="CDD" id="cd02869">
    <property type="entry name" value="PseudoU_synth_RluA_like"/>
    <property type="match status" value="1"/>
</dbReference>
<keyword evidence="3" id="KW-1185">Reference proteome</keyword>
<dbReference type="InterPro" id="IPR006145">
    <property type="entry name" value="PsdUridine_synth_RsuA/RluA"/>
</dbReference>
<dbReference type="Ensembl" id="ENSANAT00000021522.1">
    <property type="protein sequence ID" value="ENSANAP00000003824.1"/>
    <property type="gene ID" value="ENSANAG00000019945.1"/>
</dbReference>
<reference evidence="2" key="2">
    <citation type="submission" date="2025-09" db="UniProtKB">
        <authorList>
            <consortium name="Ensembl"/>
        </authorList>
    </citation>
    <scope>IDENTIFICATION</scope>
</reference>
<dbReference type="OMA" id="KFFLHAR"/>
<dbReference type="STRING" id="37293.ENSANAP00000003824"/>
<dbReference type="GO" id="GO:0009982">
    <property type="term" value="F:pseudouridine synthase activity"/>
    <property type="evidence" value="ECO:0007669"/>
    <property type="project" value="InterPro"/>
</dbReference>
<dbReference type="Proteomes" id="UP000233020">
    <property type="component" value="Unplaced"/>
</dbReference>
<protein>
    <recommendedName>
        <fullName evidence="1">Pseudouridine synthase RsuA/RluA-like domain-containing protein</fullName>
    </recommendedName>
</protein>
<proteinExistence type="predicted"/>
<evidence type="ECO:0000313" key="2">
    <source>
        <dbReference type="Ensembl" id="ENSANAP00000003824.1"/>
    </source>
</evidence>
<evidence type="ECO:0000259" key="1">
    <source>
        <dbReference type="Pfam" id="PF00849"/>
    </source>
</evidence>
<dbReference type="SUPFAM" id="SSF55120">
    <property type="entry name" value="Pseudouridine synthase"/>
    <property type="match status" value="1"/>
</dbReference>